<gene>
    <name evidence="1" type="ORF">RJN63_21035</name>
</gene>
<proteinExistence type="predicted"/>
<reference evidence="1" key="1">
    <citation type="submission" date="2023-02" db="EMBL/GenBank/DDBJ databases">
        <title>Description of Herbaspirillum huttiense subsp. nephrolepsisexaltata and Herbaspirillum huttiense subsp. lycopersicon.</title>
        <authorList>
            <person name="Poudel M."/>
            <person name="Sharma A."/>
            <person name="Goss E."/>
            <person name="Tapia J.H."/>
            <person name="Harmon C.M."/>
            <person name="Jones J.B."/>
        </authorList>
    </citation>
    <scope>NUCLEOTIDE SEQUENCE</scope>
    <source>
        <strain evidence="1">NC40101</strain>
    </source>
</reference>
<evidence type="ECO:0000313" key="1">
    <source>
        <dbReference type="EMBL" id="MDT0339333.1"/>
    </source>
</evidence>
<accession>A0AAE4GCA9</accession>
<protein>
    <submittedName>
        <fullName evidence="1">Uncharacterized protein</fullName>
    </submittedName>
</protein>
<comment type="caution">
    <text evidence="1">The sequence shown here is derived from an EMBL/GenBank/DDBJ whole genome shotgun (WGS) entry which is preliminary data.</text>
</comment>
<dbReference type="AlphaFoldDB" id="A0AAE4GCA9"/>
<sequence length="94" mass="9857">MPSPDIANGVLKGTLDSTGVKLFSVSASSRVNLTAVLKSSATATRKIELSADGGDEFFPVEYDVSTNTMLVLAISTPISHIRFTGAPGEAWSVR</sequence>
<dbReference type="RefSeq" id="WP_310835957.1">
    <property type="nucleotide sequence ID" value="NZ_JAVLSM010000002.1"/>
</dbReference>
<name>A0AAE4GCA9_9BURK</name>
<dbReference type="EMBL" id="JAVRAA010000012">
    <property type="protein sequence ID" value="MDT0339333.1"/>
    <property type="molecule type" value="Genomic_DNA"/>
</dbReference>
<organism evidence="1">
    <name type="scientific">Herbaspirillum huttiense subsp. nephrolepidis</name>
    <dbReference type="NCBI Taxonomy" id="3075126"/>
    <lineage>
        <taxon>Bacteria</taxon>
        <taxon>Pseudomonadati</taxon>
        <taxon>Pseudomonadota</taxon>
        <taxon>Betaproteobacteria</taxon>
        <taxon>Burkholderiales</taxon>
        <taxon>Oxalobacteraceae</taxon>
        <taxon>Herbaspirillum</taxon>
    </lineage>
</organism>